<organism evidence="1 2">
    <name type="scientific">Arthrobacter psychrochitiniphilus</name>
    <dbReference type="NCBI Taxonomy" id="291045"/>
    <lineage>
        <taxon>Bacteria</taxon>
        <taxon>Bacillati</taxon>
        <taxon>Actinomycetota</taxon>
        <taxon>Actinomycetes</taxon>
        <taxon>Micrococcales</taxon>
        <taxon>Micrococcaceae</taxon>
        <taxon>Arthrobacter</taxon>
    </lineage>
</organism>
<keyword evidence="2" id="KW-1185">Reference proteome</keyword>
<proteinExistence type="predicted"/>
<reference evidence="1 2" key="1">
    <citation type="submission" date="2018-05" db="EMBL/GenBank/DDBJ databases">
        <title>Genetic diversity of glacier-inhabiting Cryobacterium bacteria in China and description of Cryobacterium mengkeensis sp. nov. and Arthrobacter glacialis sp. nov.</title>
        <authorList>
            <person name="Liu Q."/>
            <person name="Xin Y.-H."/>
        </authorList>
    </citation>
    <scope>NUCLEOTIDE SEQUENCE [LARGE SCALE GENOMIC DNA]</scope>
    <source>
        <strain evidence="1 2">GP3</strain>
    </source>
</reference>
<gene>
    <name evidence="1" type="ORF">CVS29_03875</name>
</gene>
<dbReference type="AlphaFoldDB" id="A0A2V3DU71"/>
<name>A0A2V3DU71_9MICC</name>
<sequence>MITAPFAPILLRRESVSSAEAESLTPSASKVALAEISRSKSDNARLVVANVRVITATISRSDQLD</sequence>
<dbReference type="Proteomes" id="UP000246303">
    <property type="component" value="Unassembled WGS sequence"/>
</dbReference>
<evidence type="ECO:0000313" key="1">
    <source>
        <dbReference type="EMBL" id="PXA66722.1"/>
    </source>
</evidence>
<dbReference type="EMBL" id="QHLZ01000002">
    <property type="protein sequence ID" value="PXA66722.1"/>
    <property type="molecule type" value="Genomic_DNA"/>
</dbReference>
<evidence type="ECO:0000313" key="2">
    <source>
        <dbReference type="Proteomes" id="UP000246303"/>
    </source>
</evidence>
<accession>A0A2V3DU71</accession>
<protein>
    <submittedName>
        <fullName evidence="1">Uncharacterized protein</fullName>
    </submittedName>
</protein>
<comment type="caution">
    <text evidence="1">The sequence shown here is derived from an EMBL/GenBank/DDBJ whole genome shotgun (WGS) entry which is preliminary data.</text>
</comment>